<proteinExistence type="predicted"/>
<evidence type="ECO:0000313" key="2">
    <source>
        <dbReference type="Proteomes" id="UP001583177"/>
    </source>
</evidence>
<sequence>MARDLSRPATARVLFEIQDIVSRNNLTSGSAHAAKFLSIAVRIGSRADGMLKIAKSVIESYAPLLEDPTFPGRIQMWLMSAAARRDIAMLRLLVDTVSHFCGQPDFTNDTIFTDWKSNMVFLMLIGVIRQLYAWDPEQYDTIVNYIQLLVQSGILSHNVAAATAARS</sequence>
<evidence type="ECO:0000313" key="1">
    <source>
        <dbReference type="EMBL" id="KAL1883319.1"/>
    </source>
</evidence>
<name>A0ABR3Y5M7_9PEZI</name>
<accession>A0ABR3Y5M7</accession>
<protein>
    <submittedName>
        <fullName evidence="1">Uncharacterized protein</fullName>
    </submittedName>
</protein>
<organism evidence="1 2">
    <name type="scientific">Diaporthe australafricana</name>
    <dbReference type="NCBI Taxonomy" id="127596"/>
    <lineage>
        <taxon>Eukaryota</taxon>
        <taxon>Fungi</taxon>
        <taxon>Dikarya</taxon>
        <taxon>Ascomycota</taxon>
        <taxon>Pezizomycotina</taxon>
        <taxon>Sordariomycetes</taxon>
        <taxon>Sordariomycetidae</taxon>
        <taxon>Diaporthales</taxon>
        <taxon>Diaporthaceae</taxon>
        <taxon>Diaporthe</taxon>
    </lineage>
</organism>
<reference evidence="1 2" key="1">
    <citation type="journal article" date="2024" name="IMA Fungus">
        <title>IMA Genome - F19 : A genome assembly and annotation guide to empower mycologists, including annotated draft genome sequences of Ceratocystis pirilliformis, Diaporthe australafricana, Fusarium ophioides, Paecilomyces lecythidis, and Sporothrix stenoceras.</title>
        <authorList>
            <person name="Aylward J."/>
            <person name="Wilson A.M."/>
            <person name="Visagie C.M."/>
            <person name="Spraker J."/>
            <person name="Barnes I."/>
            <person name="Buitendag C."/>
            <person name="Ceriani C."/>
            <person name="Del Mar Angel L."/>
            <person name="du Plessis D."/>
            <person name="Fuchs T."/>
            <person name="Gasser K."/>
            <person name="Kramer D."/>
            <person name="Li W."/>
            <person name="Munsamy K."/>
            <person name="Piso A."/>
            <person name="Price J.L."/>
            <person name="Sonnekus B."/>
            <person name="Thomas C."/>
            <person name="van der Nest A."/>
            <person name="van Dijk A."/>
            <person name="van Heerden A."/>
            <person name="van Vuuren N."/>
            <person name="Yilmaz N."/>
            <person name="Duong T.A."/>
            <person name="van der Merwe N.A."/>
            <person name="Wingfield M.J."/>
            <person name="Wingfield B.D."/>
        </authorList>
    </citation>
    <scope>NUCLEOTIDE SEQUENCE [LARGE SCALE GENOMIC DNA]</scope>
    <source>
        <strain evidence="1 2">CMW 18300</strain>
    </source>
</reference>
<dbReference type="EMBL" id="JAWRVE010000002">
    <property type="protein sequence ID" value="KAL1883319.1"/>
    <property type="molecule type" value="Genomic_DNA"/>
</dbReference>
<keyword evidence="2" id="KW-1185">Reference proteome</keyword>
<comment type="caution">
    <text evidence="1">The sequence shown here is derived from an EMBL/GenBank/DDBJ whole genome shotgun (WGS) entry which is preliminary data.</text>
</comment>
<gene>
    <name evidence="1" type="ORF">Daus18300_000377</name>
</gene>
<dbReference type="Proteomes" id="UP001583177">
    <property type="component" value="Unassembled WGS sequence"/>
</dbReference>